<feature type="transmembrane region" description="Helical" evidence="8">
    <location>
        <begin position="41"/>
        <end position="61"/>
    </location>
</feature>
<keyword evidence="4" id="KW-0997">Cell inner membrane</keyword>
<protein>
    <submittedName>
        <fullName evidence="9">Serine transporter</fullName>
    </submittedName>
</protein>
<keyword evidence="6 8" id="KW-1133">Transmembrane helix</keyword>
<evidence type="ECO:0000256" key="4">
    <source>
        <dbReference type="ARBA" id="ARBA00022519"/>
    </source>
</evidence>
<keyword evidence="3" id="KW-1003">Cell membrane</keyword>
<comment type="subcellular location">
    <subcellularLocation>
        <location evidence="1">Cell inner membrane</location>
        <topology evidence="1">Multi-pass membrane protein</topology>
    </subcellularLocation>
</comment>
<keyword evidence="2" id="KW-0813">Transport</keyword>
<evidence type="ECO:0000256" key="5">
    <source>
        <dbReference type="ARBA" id="ARBA00022692"/>
    </source>
</evidence>
<keyword evidence="5 8" id="KW-0812">Transmembrane</keyword>
<gene>
    <name evidence="9" type="primary">sdaC_3</name>
    <name evidence="9" type="ORF">NCTC9419_04925</name>
</gene>
<evidence type="ECO:0000256" key="1">
    <source>
        <dbReference type="ARBA" id="ARBA00004429"/>
    </source>
</evidence>
<dbReference type="GO" id="GO:0005886">
    <property type="term" value="C:plasma membrane"/>
    <property type="evidence" value="ECO:0007669"/>
    <property type="project" value="UniProtKB-SubCell"/>
</dbReference>
<evidence type="ECO:0000256" key="6">
    <source>
        <dbReference type="ARBA" id="ARBA00022989"/>
    </source>
</evidence>
<evidence type="ECO:0000256" key="2">
    <source>
        <dbReference type="ARBA" id="ARBA00022448"/>
    </source>
</evidence>
<dbReference type="InterPro" id="IPR018227">
    <property type="entry name" value="Amino_acid_transport_2"/>
</dbReference>
<evidence type="ECO:0000313" key="10">
    <source>
        <dbReference type="Proteomes" id="UP000271603"/>
    </source>
</evidence>
<dbReference type="EMBL" id="LR134155">
    <property type="protein sequence ID" value="VEA73297.1"/>
    <property type="molecule type" value="Genomic_DNA"/>
</dbReference>
<dbReference type="AlphaFoldDB" id="A0A447QTG1"/>
<dbReference type="PANTHER" id="PTHR35334">
    <property type="entry name" value="SERINE TRANSPORTER"/>
    <property type="match status" value="1"/>
</dbReference>
<name>A0A447QTG1_SERRU</name>
<sequence>MEPERAAYHRDHQRPLIAVILFILPMYAVRAVPSMHKYRALSNVFVLVMGLIALSALIYGLM</sequence>
<proteinExistence type="predicted"/>
<evidence type="ECO:0000256" key="7">
    <source>
        <dbReference type="ARBA" id="ARBA00023136"/>
    </source>
</evidence>
<keyword evidence="7 8" id="KW-0472">Membrane</keyword>
<evidence type="ECO:0000313" key="9">
    <source>
        <dbReference type="EMBL" id="VEA73297.1"/>
    </source>
</evidence>
<dbReference type="GO" id="GO:0003333">
    <property type="term" value="P:amino acid transmembrane transport"/>
    <property type="evidence" value="ECO:0007669"/>
    <property type="project" value="InterPro"/>
</dbReference>
<feature type="transmembrane region" description="Helical" evidence="8">
    <location>
        <begin position="12"/>
        <end position="29"/>
    </location>
</feature>
<evidence type="ECO:0000256" key="3">
    <source>
        <dbReference type="ARBA" id="ARBA00022475"/>
    </source>
</evidence>
<evidence type="ECO:0000256" key="8">
    <source>
        <dbReference type="SAM" id="Phobius"/>
    </source>
</evidence>
<dbReference type="Proteomes" id="UP000271603">
    <property type="component" value="Chromosome"/>
</dbReference>
<organism evidence="9 10">
    <name type="scientific">Serratia rubidaea</name>
    <name type="common">Serratia marinorubra</name>
    <dbReference type="NCBI Taxonomy" id="61652"/>
    <lineage>
        <taxon>Bacteria</taxon>
        <taxon>Pseudomonadati</taxon>
        <taxon>Pseudomonadota</taxon>
        <taxon>Gammaproteobacteria</taxon>
        <taxon>Enterobacterales</taxon>
        <taxon>Yersiniaceae</taxon>
        <taxon>Serratia</taxon>
    </lineage>
</organism>
<dbReference type="PANTHER" id="PTHR35334:SF2">
    <property type="entry name" value="SERINE TRANSPORTER SDAC"/>
    <property type="match status" value="1"/>
</dbReference>
<accession>A0A447QTG1</accession>
<reference evidence="9 10" key="1">
    <citation type="submission" date="2018-12" db="EMBL/GenBank/DDBJ databases">
        <authorList>
            <consortium name="Pathogen Informatics"/>
        </authorList>
    </citation>
    <scope>NUCLEOTIDE SEQUENCE [LARGE SCALE GENOMIC DNA]</scope>
    <source>
        <strain evidence="9 10">NCTC9419</strain>
    </source>
</reference>